<dbReference type="GeneID" id="59289730"/>
<dbReference type="AlphaFoldDB" id="A0A8H6FSF4"/>
<dbReference type="EMBL" id="JACCJC010000034">
    <property type="protein sequence ID" value="KAF6233862.1"/>
    <property type="molecule type" value="Genomic_DNA"/>
</dbReference>
<dbReference type="RefSeq" id="XP_037163271.1">
    <property type="nucleotide sequence ID" value="XM_037309974.1"/>
</dbReference>
<reference evidence="1 2" key="1">
    <citation type="journal article" date="2020" name="Genomics">
        <title>Complete, high-quality genomes from long-read metagenomic sequencing of two wolf lichen thalli reveals enigmatic genome architecture.</title>
        <authorList>
            <person name="McKenzie S.K."/>
            <person name="Walston R.F."/>
            <person name="Allen J.L."/>
        </authorList>
    </citation>
    <scope>NUCLEOTIDE SEQUENCE [LARGE SCALE GENOMIC DNA]</scope>
    <source>
        <strain evidence="1">WasteWater2</strain>
    </source>
</reference>
<accession>A0A8H6FSF4</accession>
<protein>
    <submittedName>
        <fullName evidence="1">Uncharacterized protein</fullName>
    </submittedName>
</protein>
<sequence>MPKLSNCKTICETNCKKTPMEPTCVSLNGWNFSRYECQVAMAIKLYIRNSNNATPTDETVGVIINSLRGQVNGVPAPIYNVVSTLQSHRLESHRTLYLQVYCARQYWQQEATNVWNAWMSQNDALVQRLRAQGALGPFLNPDGTLRTR</sequence>
<dbReference type="OrthoDB" id="5277965at2759"/>
<evidence type="ECO:0000313" key="2">
    <source>
        <dbReference type="Proteomes" id="UP000578531"/>
    </source>
</evidence>
<gene>
    <name evidence="1" type="ORF">HO173_008074</name>
</gene>
<dbReference type="Proteomes" id="UP000578531">
    <property type="component" value="Unassembled WGS sequence"/>
</dbReference>
<name>A0A8H6FSF4_9LECA</name>
<evidence type="ECO:0000313" key="1">
    <source>
        <dbReference type="EMBL" id="KAF6233862.1"/>
    </source>
</evidence>
<comment type="caution">
    <text evidence="1">The sequence shown here is derived from an EMBL/GenBank/DDBJ whole genome shotgun (WGS) entry which is preliminary data.</text>
</comment>
<organism evidence="1 2">
    <name type="scientific">Letharia columbiana</name>
    <dbReference type="NCBI Taxonomy" id="112416"/>
    <lineage>
        <taxon>Eukaryota</taxon>
        <taxon>Fungi</taxon>
        <taxon>Dikarya</taxon>
        <taxon>Ascomycota</taxon>
        <taxon>Pezizomycotina</taxon>
        <taxon>Lecanoromycetes</taxon>
        <taxon>OSLEUM clade</taxon>
        <taxon>Lecanoromycetidae</taxon>
        <taxon>Lecanorales</taxon>
        <taxon>Lecanorineae</taxon>
        <taxon>Parmeliaceae</taxon>
        <taxon>Letharia</taxon>
    </lineage>
</organism>
<keyword evidence="2" id="KW-1185">Reference proteome</keyword>
<proteinExistence type="predicted"/>